<dbReference type="GO" id="GO:0005184">
    <property type="term" value="F:neuropeptide hormone activity"/>
    <property type="evidence" value="ECO:0007669"/>
    <property type="project" value="InterPro"/>
</dbReference>
<comment type="caution">
    <text evidence="1">The sequence shown here is derived from an EMBL/GenBank/DDBJ whole genome shotgun (WGS) entry which is preliminary data.</text>
</comment>
<dbReference type="RefSeq" id="WP_038252703.1">
    <property type="nucleotide sequence ID" value="NZ_DAMADI010000007.1"/>
</dbReference>
<evidence type="ECO:0000313" key="2">
    <source>
        <dbReference type="Proteomes" id="UP000251313"/>
    </source>
</evidence>
<dbReference type="GO" id="GO:0007218">
    <property type="term" value="P:neuropeptide signaling pathway"/>
    <property type="evidence" value="ECO:0007669"/>
    <property type="project" value="InterPro"/>
</dbReference>
<name>A0AB38FW30_9ENTR</name>
<dbReference type="AlphaFoldDB" id="A0AB38FW30"/>
<dbReference type="EMBL" id="UAVL01000011">
    <property type="protein sequence ID" value="SQA63469.1"/>
    <property type="molecule type" value="Genomic_DNA"/>
</dbReference>
<accession>A0AB38FW30</accession>
<protein>
    <recommendedName>
        <fullName evidence="3">YjeJ family protein</fullName>
    </recommendedName>
</protein>
<dbReference type="InterPro" id="IPR001484">
    <property type="entry name" value="Pyrokinin_CS"/>
</dbReference>
<dbReference type="Proteomes" id="UP000251313">
    <property type="component" value="Unassembled WGS sequence"/>
</dbReference>
<gene>
    <name evidence="1" type="ORF">NCTC11967_02511</name>
</gene>
<dbReference type="Pfam" id="PF15922">
    <property type="entry name" value="YjeJ"/>
    <property type="match status" value="1"/>
</dbReference>
<evidence type="ECO:0000313" key="1">
    <source>
        <dbReference type="EMBL" id="SQA63469.1"/>
    </source>
</evidence>
<reference evidence="1 2" key="1">
    <citation type="submission" date="2018-06" db="EMBL/GenBank/DDBJ databases">
        <authorList>
            <consortium name="Pathogen Informatics"/>
            <person name="Doyle S."/>
        </authorList>
    </citation>
    <scope>NUCLEOTIDE SEQUENCE [LARGE SCALE GENOMIC DNA]</scope>
    <source>
        <strain evidence="1 2">NCTC11967</strain>
    </source>
</reference>
<evidence type="ECO:0008006" key="3">
    <source>
        <dbReference type="Google" id="ProtNLM"/>
    </source>
</evidence>
<proteinExistence type="predicted"/>
<organism evidence="1 2">
    <name type="scientific">Yokenella regensburgei</name>
    <dbReference type="NCBI Taxonomy" id="158877"/>
    <lineage>
        <taxon>Bacteria</taxon>
        <taxon>Pseudomonadati</taxon>
        <taxon>Pseudomonadota</taxon>
        <taxon>Gammaproteobacteria</taxon>
        <taxon>Enterobacterales</taxon>
        <taxon>Enterobacteriaceae</taxon>
        <taxon>Yokenella</taxon>
    </lineage>
</organism>
<sequence length="285" mass="32533">MSLLIKGINTGVICHGNHFLALALKIKHQQNKEASFFLPALVLRDLLIALEYRLWQHAAESPTAQEQRLHDKRREAKKLRAHVPAITAEELSHADIQRRVAAVTLVASESTHLLFTFTLNNGRVVEIRVEENQIEVLIIAMIQAINNAGMHELALRLSSLLDFLPLYDIECRSAGSLEYDSYDQPAWKHRLFTRYLALVYRYSDDAGDIQTSGAVIKTRSTSGSEETKAISRRLMNFSPRLGKLKGRPCQVYIREMKVTHQEMLSREQCLEAVHQLQRQVSRNPR</sequence>
<dbReference type="PROSITE" id="PS00539">
    <property type="entry name" value="PYROKININ"/>
    <property type="match status" value="1"/>
</dbReference>
<dbReference type="InterPro" id="IPR031810">
    <property type="entry name" value="YjeJ-like"/>
</dbReference>